<evidence type="ECO:0000313" key="2">
    <source>
        <dbReference type="Proteomes" id="UP000321405"/>
    </source>
</evidence>
<gene>
    <name evidence="1" type="ORF">SSA02_03870</name>
</gene>
<reference evidence="1 2" key="1">
    <citation type="submission" date="2019-07" db="EMBL/GenBank/DDBJ databases">
        <title>Whole genome shotgun sequence of Swaminathania salitolerans NBRC 104436.</title>
        <authorList>
            <person name="Hosoyama A."/>
            <person name="Uohara A."/>
            <person name="Ohji S."/>
            <person name="Ichikawa N."/>
        </authorList>
    </citation>
    <scope>NUCLEOTIDE SEQUENCE [LARGE SCALE GENOMIC DNA]</scope>
    <source>
        <strain evidence="1 2">NBRC 104436</strain>
    </source>
</reference>
<keyword evidence="2" id="KW-1185">Reference proteome</keyword>
<protein>
    <submittedName>
        <fullName evidence="1">Uncharacterized protein</fullName>
    </submittedName>
</protein>
<sequence>MIAGFHMIDVDDEARSGRLLLGKIADDFRSHESLLPKSARRHGRNCCETVERTGDQDEAERSRKTNGISPIARTLDVVA</sequence>
<dbReference type="AlphaFoldDB" id="A0A511BNI4"/>
<accession>A0A511BNI4</accession>
<evidence type="ECO:0000313" key="1">
    <source>
        <dbReference type="EMBL" id="GEL01224.1"/>
    </source>
</evidence>
<comment type="caution">
    <text evidence="1">The sequence shown here is derived from an EMBL/GenBank/DDBJ whole genome shotgun (WGS) entry which is preliminary data.</text>
</comment>
<proteinExistence type="predicted"/>
<dbReference type="Proteomes" id="UP000321405">
    <property type="component" value="Unassembled WGS sequence"/>
</dbReference>
<name>A0A511BNI4_9PROT</name>
<dbReference type="EMBL" id="BJVC01000001">
    <property type="protein sequence ID" value="GEL01224.1"/>
    <property type="molecule type" value="Genomic_DNA"/>
</dbReference>
<organism evidence="1 2">
    <name type="scientific">Swaminathania salitolerans</name>
    <dbReference type="NCBI Taxonomy" id="182838"/>
    <lineage>
        <taxon>Bacteria</taxon>
        <taxon>Pseudomonadati</taxon>
        <taxon>Pseudomonadota</taxon>
        <taxon>Alphaproteobacteria</taxon>
        <taxon>Acetobacterales</taxon>
        <taxon>Acetobacteraceae</taxon>
        <taxon>Swaminathania</taxon>
    </lineage>
</organism>